<comment type="caution">
    <text evidence="2">The sequence shown here is derived from an EMBL/GenBank/DDBJ whole genome shotgun (WGS) entry which is preliminary data.</text>
</comment>
<evidence type="ECO:0000259" key="1">
    <source>
        <dbReference type="Pfam" id="PF13358"/>
    </source>
</evidence>
<reference evidence="2" key="1">
    <citation type="submission" date="2021-02" db="EMBL/GenBank/DDBJ databases">
        <title>Comparative genomics reveals that relaxation of natural selection precedes convergent phenotypic evolution of cavefish.</title>
        <authorList>
            <person name="Peng Z."/>
        </authorList>
    </citation>
    <scope>NUCLEOTIDE SEQUENCE</scope>
    <source>
        <tissue evidence="2">Muscle</tissue>
    </source>
</reference>
<dbReference type="AlphaFoldDB" id="A0A9W7X3N7"/>
<feature type="domain" description="Tc1-like transposase DDE" evidence="1">
    <location>
        <begin position="65"/>
        <end position="194"/>
    </location>
</feature>
<dbReference type="PANTHER" id="PTHR46564">
    <property type="entry name" value="TRANSPOSASE"/>
    <property type="match status" value="1"/>
</dbReference>
<dbReference type="Pfam" id="PF13358">
    <property type="entry name" value="DDE_3"/>
    <property type="match status" value="1"/>
</dbReference>
<protein>
    <recommendedName>
        <fullName evidence="1">Tc1-like transposase DDE domain-containing protein</fullName>
    </recommendedName>
</protein>
<name>A0A9W7X3N7_TRIRA</name>
<dbReference type="PANTHER" id="PTHR46564:SF1">
    <property type="entry name" value="TRANSPOSASE"/>
    <property type="match status" value="1"/>
</dbReference>
<proteinExistence type="predicted"/>
<dbReference type="Gene3D" id="3.30.420.10">
    <property type="entry name" value="Ribonuclease H-like superfamily/Ribonuclease H"/>
    <property type="match status" value="1"/>
</dbReference>
<dbReference type="EMBL" id="JAFHDT010000002">
    <property type="protein sequence ID" value="KAI7813016.1"/>
    <property type="molecule type" value="Genomic_DNA"/>
</dbReference>
<dbReference type="Proteomes" id="UP001059041">
    <property type="component" value="Linkage Group LG2"/>
</dbReference>
<dbReference type="InterPro" id="IPR038717">
    <property type="entry name" value="Tc1-like_DDE_dom"/>
</dbReference>
<dbReference type="GO" id="GO:0003676">
    <property type="term" value="F:nucleic acid binding"/>
    <property type="evidence" value="ECO:0007669"/>
    <property type="project" value="InterPro"/>
</dbReference>
<sequence>MVLANNAIRLGEIQSAITEDNMVLKRHHMSMKQLYRVPFERNSDRLKAQYQYVQHMISSEPPHNFIYMDEAGFNLTRSRRRGRNILGPWATVDVPGQRGGNISMRAAISQHGVISSPSLEALYILIPDDERGQLHDHLPKYVVIWDNVRFHRSNTIRQWFAAHDRMQMEFLPPYSPFLNPIEEFFSAWRWKVYDRHPHTQMTLLAAMDAACDDITADHCRGWIRHSKQIFPRCIAREDIRCDVDENLWPDRLECQDV</sequence>
<organism evidence="2 3">
    <name type="scientific">Triplophysa rosa</name>
    <name type="common">Cave loach</name>
    <dbReference type="NCBI Taxonomy" id="992332"/>
    <lineage>
        <taxon>Eukaryota</taxon>
        <taxon>Metazoa</taxon>
        <taxon>Chordata</taxon>
        <taxon>Craniata</taxon>
        <taxon>Vertebrata</taxon>
        <taxon>Euteleostomi</taxon>
        <taxon>Actinopterygii</taxon>
        <taxon>Neopterygii</taxon>
        <taxon>Teleostei</taxon>
        <taxon>Ostariophysi</taxon>
        <taxon>Cypriniformes</taxon>
        <taxon>Nemacheilidae</taxon>
        <taxon>Triplophysa</taxon>
    </lineage>
</organism>
<evidence type="ECO:0000313" key="3">
    <source>
        <dbReference type="Proteomes" id="UP001059041"/>
    </source>
</evidence>
<gene>
    <name evidence="2" type="ORF">IRJ41_013688</name>
</gene>
<evidence type="ECO:0000313" key="2">
    <source>
        <dbReference type="EMBL" id="KAI7813016.1"/>
    </source>
</evidence>
<accession>A0A9W7X3N7</accession>
<dbReference type="InterPro" id="IPR036397">
    <property type="entry name" value="RNaseH_sf"/>
</dbReference>
<keyword evidence="3" id="KW-1185">Reference proteome</keyword>